<sequence>MSRPQRITVLGATGSIGLSTLDVIARHPERYETFALTGYSRLDELLALCLKHAPVFAVVPEEGSAATLRAGLDAAGSRTEVLVGERGLCAVAADPQVDAVMAAIVGAAGLRPTLAAVEAGKKVLLANKEALVMSGALFMDAVRRHNAVLLPIDSEHNAIFQCLPVDYARGMGQVGVRRILLTASGGPFRQTLASELAQVTPEQACAHPNWSMGRKISVDSASMMNKGLELIEACWLFDAPPSRVEVVVHPQSVIHSLVDYVDGSVLAQLGNPDMRTPIANALAWPERIDSGVAPLDLFDIARLDFEAPDEARFPCLRLAREAAEAGNSAPAVLNAANEIAVEAFLQRRIRFPEIASMIEQVLEREPVVAVDSLDAVFAADQRARELAGEWLTRHGR</sequence>
<protein>
    <recommendedName>
        <fullName evidence="9">1-deoxy-D-xylulose 5-phosphate reductoisomerase</fullName>
        <shortName evidence="9">DXP reductoisomerase</shortName>
        <ecNumber evidence="9">1.1.1.267</ecNumber>
    </recommendedName>
    <alternativeName>
        <fullName evidence="9">1-deoxyxylulose-5-phosphate reductoisomerase</fullName>
    </alternativeName>
    <alternativeName>
        <fullName evidence="9">2-C-methyl-D-erythritol 4-phosphate synthase</fullName>
    </alternativeName>
</protein>
<feature type="domain" description="DXP reductoisomerase C-terminal" evidence="12">
    <location>
        <begin position="269"/>
        <end position="385"/>
    </location>
</feature>
<feature type="binding site" evidence="9">
    <location>
        <position position="15"/>
    </location>
    <ligand>
        <name>NADPH</name>
        <dbReference type="ChEBI" id="CHEBI:57783"/>
    </ligand>
</feature>
<feature type="domain" description="1-deoxy-D-xylulose 5-phosphate reductoisomerase C-terminal" evidence="11">
    <location>
        <begin position="149"/>
        <end position="237"/>
    </location>
</feature>
<comment type="pathway">
    <text evidence="1 9">Isoprenoid biosynthesis; isopentenyl diphosphate biosynthesis via DXP pathway; isopentenyl diphosphate from 1-deoxy-D-xylulose 5-phosphate: step 1/6.</text>
</comment>
<dbReference type="SUPFAM" id="SSF51735">
    <property type="entry name" value="NAD(P)-binding Rossmann-fold domains"/>
    <property type="match status" value="1"/>
</dbReference>
<comment type="caution">
    <text evidence="9">Lacks conserved residue(s) required for the propagation of feature annotation.</text>
</comment>
<accession>A0ABU7HVN9</accession>
<evidence type="ECO:0000313" key="14">
    <source>
        <dbReference type="Proteomes" id="UP001335100"/>
    </source>
</evidence>
<feature type="binding site" evidence="9">
    <location>
        <position position="184"/>
    </location>
    <ligand>
        <name>1-deoxy-D-xylulose 5-phosphate</name>
        <dbReference type="ChEBI" id="CHEBI:57792"/>
    </ligand>
</feature>
<dbReference type="SUPFAM" id="SSF69055">
    <property type="entry name" value="1-deoxy-D-xylulose-5-phosphate reductoisomerase, C-terminal domain"/>
    <property type="match status" value="1"/>
</dbReference>
<dbReference type="InterPro" id="IPR036169">
    <property type="entry name" value="DXPR_C_sf"/>
</dbReference>
<evidence type="ECO:0000256" key="3">
    <source>
        <dbReference type="ARBA" id="ARBA00022723"/>
    </source>
</evidence>
<dbReference type="NCBIfam" id="NF009114">
    <property type="entry name" value="PRK12464.1"/>
    <property type="match status" value="1"/>
</dbReference>
<feature type="binding site" evidence="9">
    <location>
        <position position="229"/>
    </location>
    <ligand>
        <name>1-deoxy-D-xylulose 5-phosphate</name>
        <dbReference type="ChEBI" id="CHEBI:57792"/>
    </ligand>
</feature>
<feature type="binding site" evidence="9">
    <location>
        <position position="128"/>
    </location>
    <ligand>
        <name>1-deoxy-D-xylulose 5-phosphate</name>
        <dbReference type="ChEBI" id="CHEBI:57792"/>
    </ligand>
</feature>
<evidence type="ECO:0000256" key="9">
    <source>
        <dbReference type="HAMAP-Rule" id="MF_00183"/>
    </source>
</evidence>
<dbReference type="RefSeq" id="WP_330076235.1">
    <property type="nucleotide sequence ID" value="NZ_JAZDQJ010000025.1"/>
</dbReference>
<keyword evidence="3 9" id="KW-0479">Metal-binding</keyword>
<keyword evidence="9" id="KW-0460">Magnesium</keyword>
<dbReference type="NCBIfam" id="TIGR00243">
    <property type="entry name" value="Dxr"/>
    <property type="match status" value="1"/>
</dbReference>
<dbReference type="Gene3D" id="3.40.50.720">
    <property type="entry name" value="NAD(P)-binding Rossmann-like Domain"/>
    <property type="match status" value="1"/>
</dbReference>
<comment type="function">
    <text evidence="9">Catalyzes the NADPH-dependent rearrangement and reduction of 1-deoxy-D-xylulose-5-phosphate (DXP) to 2-C-methyl-D-erythritol 4-phosphate (MEP).</text>
</comment>
<feature type="binding site" evidence="9">
    <location>
        <position position="127"/>
    </location>
    <ligand>
        <name>NADPH</name>
        <dbReference type="ChEBI" id="CHEBI:57783"/>
    </ligand>
</feature>
<feature type="binding site" evidence="9">
    <location>
        <position position="13"/>
    </location>
    <ligand>
        <name>NADPH</name>
        <dbReference type="ChEBI" id="CHEBI:57783"/>
    </ligand>
</feature>
<dbReference type="PANTHER" id="PTHR30525:SF0">
    <property type="entry name" value="1-DEOXY-D-XYLULOSE 5-PHOSPHATE REDUCTOISOMERASE, CHLOROPLASTIC"/>
    <property type="match status" value="1"/>
</dbReference>
<organism evidence="13 14">
    <name type="scientific">Pseudomonas ulcerans</name>
    <dbReference type="NCBI Taxonomy" id="3115852"/>
    <lineage>
        <taxon>Bacteria</taxon>
        <taxon>Pseudomonadati</taxon>
        <taxon>Pseudomonadota</taxon>
        <taxon>Gammaproteobacteria</taxon>
        <taxon>Pseudomonadales</taxon>
        <taxon>Pseudomonadaceae</taxon>
        <taxon>Pseudomonas</taxon>
    </lineage>
</organism>
<gene>
    <name evidence="13" type="primary">ispC</name>
    <name evidence="9" type="synonym">dxr</name>
    <name evidence="13" type="ORF">V0R50_19850</name>
</gene>
<feature type="binding site" evidence="9">
    <location>
        <position position="213"/>
    </location>
    <ligand>
        <name>NADPH</name>
        <dbReference type="ChEBI" id="CHEBI:57783"/>
    </ligand>
</feature>
<keyword evidence="7 9" id="KW-0414">Isoprene biosynthesis</keyword>
<comment type="catalytic activity">
    <reaction evidence="8">
        <text>2-C-methyl-D-erythritol 4-phosphate + NADP(+) = 1-deoxy-D-xylulose 5-phosphate + NADPH + H(+)</text>
        <dbReference type="Rhea" id="RHEA:13717"/>
        <dbReference type="ChEBI" id="CHEBI:15378"/>
        <dbReference type="ChEBI" id="CHEBI:57783"/>
        <dbReference type="ChEBI" id="CHEBI:57792"/>
        <dbReference type="ChEBI" id="CHEBI:58262"/>
        <dbReference type="ChEBI" id="CHEBI:58349"/>
        <dbReference type="EC" id="1.1.1.267"/>
    </reaction>
    <physiologicalReaction direction="right-to-left" evidence="8">
        <dbReference type="Rhea" id="RHEA:13719"/>
    </physiologicalReaction>
</comment>
<dbReference type="HAMAP" id="MF_00183">
    <property type="entry name" value="DXP_reductoisom"/>
    <property type="match status" value="1"/>
</dbReference>
<keyword evidence="6 9" id="KW-0464">Manganese</keyword>
<feature type="binding site" evidence="9">
    <location>
        <position position="155"/>
    </location>
    <ligand>
        <name>1-deoxy-D-xylulose 5-phosphate</name>
        <dbReference type="ChEBI" id="CHEBI:57792"/>
    </ligand>
</feature>
<feature type="binding site" evidence="9">
    <location>
        <position position="129"/>
    </location>
    <ligand>
        <name>NADPH</name>
        <dbReference type="ChEBI" id="CHEBI:57783"/>
    </ligand>
</feature>
<feature type="binding site" evidence="9">
    <location>
        <position position="153"/>
    </location>
    <ligand>
        <name>Mn(2+)</name>
        <dbReference type="ChEBI" id="CHEBI:29035"/>
    </ligand>
</feature>
<dbReference type="Pfam" id="PF13288">
    <property type="entry name" value="DXPR_C"/>
    <property type="match status" value="1"/>
</dbReference>
<dbReference type="PANTHER" id="PTHR30525">
    <property type="entry name" value="1-DEOXY-D-XYLULOSE 5-PHOSPHATE REDUCTOISOMERASE"/>
    <property type="match status" value="1"/>
</dbReference>
<keyword evidence="14" id="KW-1185">Reference proteome</keyword>
<feature type="binding site" evidence="9">
    <location>
        <position position="16"/>
    </location>
    <ligand>
        <name>NADPH</name>
        <dbReference type="ChEBI" id="CHEBI:57783"/>
    </ligand>
</feature>
<dbReference type="Pfam" id="PF08436">
    <property type="entry name" value="DXP_redisom_C"/>
    <property type="match status" value="1"/>
</dbReference>
<feature type="binding site" evidence="9">
    <location>
        <position position="225"/>
    </location>
    <ligand>
        <name>1-deoxy-D-xylulose 5-phosphate</name>
        <dbReference type="ChEBI" id="CHEBI:57792"/>
    </ligand>
</feature>
<feature type="binding site" evidence="9">
    <location>
        <position position="229"/>
    </location>
    <ligand>
        <name>Mn(2+)</name>
        <dbReference type="ChEBI" id="CHEBI:29035"/>
    </ligand>
</feature>
<feature type="binding site" evidence="9">
    <location>
        <position position="226"/>
    </location>
    <ligand>
        <name>1-deoxy-D-xylulose 5-phosphate</name>
        <dbReference type="ChEBI" id="CHEBI:57792"/>
    </ligand>
</feature>
<dbReference type="Gene3D" id="1.10.1740.10">
    <property type="match status" value="1"/>
</dbReference>
<dbReference type="EC" id="1.1.1.267" evidence="9"/>
<dbReference type="InterPro" id="IPR013512">
    <property type="entry name" value="DXP_reductoisomerase_N"/>
</dbReference>
<evidence type="ECO:0000256" key="7">
    <source>
        <dbReference type="ARBA" id="ARBA00023229"/>
    </source>
</evidence>
<evidence type="ECO:0000256" key="5">
    <source>
        <dbReference type="ARBA" id="ARBA00023002"/>
    </source>
</evidence>
<evidence type="ECO:0000256" key="8">
    <source>
        <dbReference type="ARBA" id="ARBA00048543"/>
    </source>
</evidence>
<feature type="binding site" evidence="9">
    <location>
        <position position="220"/>
    </location>
    <ligand>
        <name>1-deoxy-D-xylulose 5-phosphate</name>
        <dbReference type="ChEBI" id="CHEBI:57792"/>
    </ligand>
</feature>
<dbReference type="InterPro" id="IPR036291">
    <property type="entry name" value="NAD(P)-bd_dom_sf"/>
</dbReference>
<dbReference type="PIRSF" id="PIRSF006205">
    <property type="entry name" value="Dxp_reductismrs"/>
    <property type="match status" value="1"/>
</dbReference>
<dbReference type="GO" id="GO:0030604">
    <property type="term" value="F:1-deoxy-D-xylulose-5-phosphate reductoisomerase activity"/>
    <property type="evidence" value="ECO:0007669"/>
    <property type="project" value="UniProtKB-EC"/>
</dbReference>
<dbReference type="InterPro" id="IPR013644">
    <property type="entry name" value="DXP_reductoisomerase_C"/>
</dbReference>
<name>A0ABU7HVN9_9PSED</name>
<feature type="binding site" evidence="9">
    <location>
        <position position="207"/>
    </location>
    <ligand>
        <name>1-deoxy-D-xylulose 5-phosphate</name>
        <dbReference type="ChEBI" id="CHEBI:57792"/>
    </ligand>
</feature>
<dbReference type="InterPro" id="IPR003821">
    <property type="entry name" value="DXP_reductoisomerase"/>
</dbReference>
<evidence type="ECO:0000259" key="11">
    <source>
        <dbReference type="Pfam" id="PF08436"/>
    </source>
</evidence>
<dbReference type="Proteomes" id="UP001335100">
    <property type="component" value="Unassembled WGS sequence"/>
</dbReference>
<evidence type="ECO:0000256" key="2">
    <source>
        <dbReference type="ARBA" id="ARBA00006825"/>
    </source>
</evidence>
<dbReference type="InterPro" id="IPR026877">
    <property type="entry name" value="DXPR_C"/>
</dbReference>
<feature type="domain" description="1-deoxy-D-xylulose 5-phosphate reductoisomerase N-terminal" evidence="10">
    <location>
        <begin position="7"/>
        <end position="135"/>
    </location>
</feature>
<evidence type="ECO:0000256" key="1">
    <source>
        <dbReference type="ARBA" id="ARBA00005094"/>
    </source>
</evidence>
<evidence type="ECO:0000256" key="6">
    <source>
        <dbReference type="ARBA" id="ARBA00023211"/>
    </source>
</evidence>
<dbReference type="EMBL" id="JAZDQJ010000025">
    <property type="protein sequence ID" value="MEE1935491.1"/>
    <property type="molecule type" value="Genomic_DNA"/>
</dbReference>
<evidence type="ECO:0000259" key="12">
    <source>
        <dbReference type="Pfam" id="PF13288"/>
    </source>
</evidence>
<keyword evidence="5 9" id="KW-0560">Oxidoreductase</keyword>
<keyword evidence="4 9" id="KW-0521">NADP</keyword>
<evidence type="ECO:0000259" key="10">
    <source>
        <dbReference type="Pfam" id="PF02670"/>
    </source>
</evidence>
<comment type="cofactor">
    <cofactor evidence="9">
        <name>Mg(2+)</name>
        <dbReference type="ChEBI" id="CHEBI:18420"/>
    </cofactor>
    <cofactor evidence="9">
        <name>Mn(2+)</name>
        <dbReference type="ChEBI" id="CHEBI:29035"/>
    </cofactor>
</comment>
<comment type="caution">
    <text evidence="13">The sequence shown here is derived from an EMBL/GenBank/DDBJ whole genome shotgun (WGS) entry which is preliminary data.</text>
</comment>
<feature type="binding site" evidence="9">
    <location>
        <position position="154"/>
    </location>
    <ligand>
        <name>1-deoxy-D-xylulose 5-phosphate</name>
        <dbReference type="ChEBI" id="CHEBI:57792"/>
    </ligand>
</feature>
<evidence type="ECO:0000313" key="13">
    <source>
        <dbReference type="EMBL" id="MEE1935491.1"/>
    </source>
</evidence>
<dbReference type="Pfam" id="PF02670">
    <property type="entry name" value="DXP_reductoisom"/>
    <property type="match status" value="1"/>
</dbReference>
<proteinExistence type="inferred from homology"/>
<feature type="binding site" evidence="9">
    <location>
        <position position="155"/>
    </location>
    <ligand>
        <name>Mn(2+)</name>
        <dbReference type="ChEBI" id="CHEBI:29035"/>
    </ligand>
</feature>
<evidence type="ECO:0000256" key="4">
    <source>
        <dbReference type="ARBA" id="ARBA00022857"/>
    </source>
</evidence>
<dbReference type="SUPFAM" id="SSF55347">
    <property type="entry name" value="Glyceraldehyde-3-phosphate dehydrogenase-like, C-terminal domain"/>
    <property type="match status" value="1"/>
</dbReference>
<feature type="binding site" evidence="9">
    <location>
        <position position="14"/>
    </location>
    <ligand>
        <name>NADPH</name>
        <dbReference type="ChEBI" id="CHEBI:57783"/>
    </ligand>
</feature>
<comment type="similarity">
    <text evidence="2 9">Belongs to the DXR family.</text>
</comment>
<reference evidence="13 14" key="1">
    <citation type="submission" date="2024-01" db="EMBL/GenBank/DDBJ databases">
        <title>Unpublished Manusciprt.</title>
        <authorList>
            <person name="Duman M."/>
            <person name="Valdes E.G."/>
            <person name="Ajmi N."/>
            <person name="Altun S."/>
            <person name="Saticioglu I.B."/>
        </authorList>
    </citation>
    <scope>NUCLEOTIDE SEQUENCE [LARGE SCALE GENOMIC DNA]</scope>
    <source>
        <strain evidence="13 14">148P</strain>
    </source>
</reference>
<dbReference type="NCBIfam" id="NF003938">
    <property type="entry name" value="PRK05447.1-1"/>
    <property type="match status" value="1"/>
</dbReference>